<feature type="region of interest" description="Disordered" evidence="15">
    <location>
        <begin position="1"/>
        <end position="33"/>
    </location>
</feature>
<dbReference type="SUPFAM" id="SSF57667">
    <property type="entry name" value="beta-beta-alpha zinc fingers"/>
    <property type="match status" value="5"/>
</dbReference>
<dbReference type="FunFam" id="3.30.160.60:FF:000478">
    <property type="entry name" value="Zinc finger protein 133"/>
    <property type="match status" value="1"/>
</dbReference>
<evidence type="ECO:0000256" key="11">
    <source>
        <dbReference type="ARBA" id="ARBA00023125"/>
    </source>
</evidence>
<feature type="domain" description="KRAB" evidence="17">
    <location>
        <begin position="161"/>
        <end position="232"/>
    </location>
</feature>
<evidence type="ECO:0000259" key="16">
    <source>
        <dbReference type="PROSITE" id="PS50157"/>
    </source>
</evidence>
<feature type="region of interest" description="Disordered" evidence="15">
    <location>
        <begin position="236"/>
        <end position="262"/>
    </location>
</feature>
<feature type="domain" description="C2H2-type" evidence="16">
    <location>
        <begin position="583"/>
        <end position="610"/>
    </location>
</feature>
<keyword evidence="9" id="KW-0832">Ubl conjugation</keyword>
<dbReference type="SUPFAM" id="SSF109640">
    <property type="entry name" value="KRAB domain (Kruppel-associated box)"/>
    <property type="match status" value="1"/>
</dbReference>
<feature type="domain" description="C2H2-type" evidence="16">
    <location>
        <begin position="443"/>
        <end position="470"/>
    </location>
</feature>
<dbReference type="PROSITE" id="PS50157">
    <property type="entry name" value="ZINC_FINGER_C2H2_2"/>
    <property type="match status" value="9"/>
</dbReference>
<dbReference type="EMBL" id="KB555126">
    <property type="protein sequence ID" value="EMP29574.1"/>
    <property type="molecule type" value="Genomic_DNA"/>
</dbReference>
<feature type="domain" description="C2H2-type" evidence="16">
    <location>
        <begin position="415"/>
        <end position="442"/>
    </location>
</feature>
<sequence>MRPQRGAGADADPKNRPRRNAGHAPCAPPTASEWDTEVQAPLIPDVSFVKETQLQTAAISLWTVVAAVQAVERKVESHAMRLLNLERRSGTAEKKFVDCEKTVVEFGNQLESKWAVLGTLIQEYGLLQRRLENMENLLKNRNFWILRIPPASKGEDPKVPMAFDDVSIQIPREKWENLEEWQKELYKNVMKGNYESLISLDHAISKPDILSRIEQGEELCAGELQDLEVREIPTESSTDVIHDFPPAPVTSVSAGPSTESPISTTDIISWIKQEEEQSIRAQENAKEQETHRSTCTTDDRFLVKHEERPQERGPVNQELPVTLSGRSEACVFQIASCENQPNSNMHLISNATSTAHSLGESTQGETEFGQFPNVAAQQGSQLGERPYLCSECGRCFSQKDIFISHQRTHTAEKPYSCSECGKKFAQQSNLNNHFRLHTGERLYVCSQCGKSFIHQSRLTYHYRVHTGERPYMCTECGKGFTEQSKLTNHCRIHTGERPHTCAECGKSFSLKISLIIHQRNHAKERPYECTECGLNFNCHSGLIRHQMIHTGERPYKCTDCGKGFMRKEHLLNHQRLHTGERPYQCTVCGKSFIRKHHLLKHQRIHTGERPYQCAECGKSFRYKQSLKDHLRIHSAEQRQPEISQGLLQEIETGLLDVKIENTW</sequence>
<dbReference type="SMART" id="SM00349">
    <property type="entry name" value="KRAB"/>
    <property type="match status" value="1"/>
</dbReference>
<dbReference type="FunFam" id="3.30.160.60:FF:000355">
    <property type="entry name" value="zinc finger and SCAN domain-containing protein 20 isoform X1"/>
    <property type="match status" value="1"/>
</dbReference>
<feature type="compositionally biased region" description="Polar residues" evidence="15">
    <location>
        <begin position="250"/>
        <end position="262"/>
    </location>
</feature>
<dbReference type="GO" id="GO:0000981">
    <property type="term" value="F:DNA-binding transcription factor activity, RNA polymerase II-specific"/>
    <property type="evidence" value="ECO:0007669"/>
    <property type="project" value="TreeGrafter"/>
</dbReference>
<evidence type="ECO:0008006" key="20">
    <source>
        <dbReference type="Google" id="ProtNLM"/>
    </source>
</evidence>
<comment type="function">
    <text evidence="1">May be involved in transcriptional regulation.</text>
</comment>
<feature type="domain" description="C2H2-type" evidence="16">
    <location>
        <begin position="555"/>
        <end position="582"/>
    </location>
</feature>
<keyword evidence="6" id="KW-0677">Repeat</keyword>
<comment type="subcellular location">
    <subcellularLocation>
        <location evidence="2">Nucleus</location>
    </subcellularLocation>
</comment>
<dbReference type="Proteomes" id="UP000031443">
    <property type="component" value="Unassembled WGS sequence"/>
</dbReference>
<evidence type="ECO:0000256" key="2">
    <source>
        <dbReference type="ARBA" id="ARBA00004123"/>
    </source>
</evidence>
<dbReference type="InterPro" id="IPR036236">
    <property type="entry name" value="Znf_C2H2_sf"/>
</dbReference>
<dbReference type="PANTHER" id="PTHR23235:SF142">
    <property type="entry name" value="ZINC FINGER PROTEIN 384"/>
    <property type="match status" value="1"/>
</dbReference>
<evidence type="ECO:0000256" key="6">
    <source>
        <dbReference type="ARBA" id="ARBA00022737"/>
    </source>
</evidence>
<accession>M7AXT7</accession>
<dbReference type="SMART" id="SM00355">
    <property type="entry name" value="ZnF_C2H2"/>
    <property type="match status" value="9"/>
</dbReference>
<dbReference type="GO" id="GO:0005634">
    <property type="term" value="C:nucleus"/>
    <property type="evidence" value="ECO:0007669"/>
    <property type="project" value="UniProtKB-SubCell"/>
</dbReference>
<protein>
    <recommendedName>
        <fullName evidence="20">Zinc finger protein 398</fullName>
    </recommendedName>
</protein>
<evidence type="ECO:0000256" key="3">
    <source>
        <dbReference type="ARBA" id="ARBA00006991"/>
    </source>
</evidence>
<evidence type="ECO:0000256" key="4">
    <source>
        <dbReference type="ARBA" id="ARBA00022499"/>
    </source>
</evidence>
<feature type="domain" description="C2H2-type" evidence="16">
    <location>
        <begin position="471"/>
        <end position="498"/>
    </location>
</feature>
<dbReference type="InterPro" id="IPR013087">
    <property type="entry name" value="Znf_C2H2_type"/>
</dbReference>
<keyword evidence="4" id="KW-1017">Isopeptide bond</keyword>
<dbReference type="Pfam" id="PF01352">
    <property type="entry name" value="KRAB"/>
    <property type="match status" value="1"/>
</dbReference>
<keyword evidence="12" id="KW-0804">Transcription</keyword>
<evidence type="ECO:0000256" key="1">
    <source>
        <dbReference type="ARBA" id="ARBA00003767"/>
    </source>
</evidence>
<dbReference type="FunFam" id="3.30.160.60:FF:000617">
    <property type="entry name" value="Zinc finger protein 777"/>
    <property type="match status" value="1"/>
</dbReference>
<dbReference type="Pfam" id="PF00096">
    <property type="entry name" value="zf-C2H2"/>
    <property type="match status" value="8"/>
</dbReference>
<dbReference type="Gene3D" id="3.30.160.60">
    <property type="entry name" value="Classic Zinc Finger"/>
    <property type="match status" value="9"/>
</dbReference>
<evidence type="ECO:0000256" key="13">
    <source>
        <dbReference type="ARBA" id="ARBA00023242"/>
    </source>
</evidence>
<keyword evidence="5" id="KW-0479">Metal-binding</keyword>
<keyword evidence="11" id="KW-0238">DNA-binding</keyword>
<dbReference type="FunFam" id="3.30.160.60:FF:000410">
    <property type="entry name" value="Zinc finger protein 777"/>
    <property type="match status" value="1"/>
</dbReference>
<dbReference type="FunFam" id="3.30.160.60:FF:001326">
    <property type="entry name" value="Zinc finger protein 432"/>
    <property type="match status" value="1"/>
</dbReference>
<dbReference type="FunFam" id="3.30.160.60:FF:002343">
    <property type="entry name" value="Zinc finger protein 33A"/>
    <property type="match status" value="1"/>
</dbReference>
<gene>
    <name evidence="18" type="ORF">UY3_13293</name>
</gene>
<evidence type="ECO:0000256" key="10">
    <source>
        <dbReference type="ARBA" id="ARBA00023015"/>
    </source>
</evidence>
<feature type="domain" description="C2H2-type" evidence="16">
    <location>
        <begin position="611"/>
        <end position="638"/>
    </location>
</feature>
<keyword evidence="13" id="KW-0539">Nucleus</keyword>
<dbReference type="Gene3D" id="6.10.140.140">
    <property type="match status" value="1"/>
</dbReference>
<evidence type="ECO:0000256" key="15">
    <source>
        <dbReference type="SAM" id="MobiDB-lite"/>
    </source>
</evidence>
<evidence type="ECO:0000256" key="7">
    <source>
        <dbReference type="ARBA" id="ARBA00022771"/>
    </source>
</evidence>
<evidence type="ECO:0000256" key="8">
    <source>
        <dbReference type="ARBA" id="ARBA00022833"/>
    </source>
</evidence>
<evidence type="ECO:0000313" key="18">
    <source>
        <dbReference type="EMBL" id="EMP29574.1"/>
    </source>
</evidence>
<dbReference type="PANTHER" id="PTHR23235">
    <property type="entry name" value="KRUEPPEL-LIKE TRANSCRIPTION FACTOR"/>
    <property type="match status" value="1"/>
</dbReference>
<dbReference type="FunFam" id="3.30.160.60:FF:001271">
    <property type="entry name" value="Zinc finger protein 282"/>
    <property type="match status" value="1"/>
</dbReference>
<evidence type="ECO:0000256" key="12">
    <source>
        <dbReference type="ARBA" id="ARBA00023163"/>
    </source>
</evidence>
<dbReference type="CDD" id="cd07765">
    <property type="entry name" value="KRAB_A-box"/>
    <property type="match status" value="1"/>
</dbReference>
<evidence type="ECO:0000256" key="9">
    <source>
        <dbReference type="ARBA" id="ARBA00022843"/>
    </source>
</evidence>
<keyword evidence="7 14" id="KW-0863">Zinc-finger</keyword>
<reference evidence="19" key="1">
    <citation type="journal article" date="2013" name="Nat. Genet.">
        <title>The draft genomes of soft-shell turtle and green sea turtle yield insights into the development and evolution of the turtle-specific body plan.</title>
        <authorList>
            <person name="Wang Z."/>
            <person name="Pascual-Anaya J."/>
            <person name="Zadissa A."/>
            <person name="Li W."/>
            <person name="Niimura Y."/>
            <person name="Huang Z."/>
            <person name="Li C."/>
            <person name="White S."/>
            <person name="Xiong Z."/>
            <person name="Fang D."/>
            <person name="Wang B."/>
            <person name="Ming Y."/>
            <person name="Chen Y."/>
            <person name="Zheng Y."/>
            <person name="Kuraku S."/>
            <person name="Pignatelli M."/>
            <person name="Herrero J."/>
            <person name="Beal K."/>
            <person name="Nozawa M."/>
            <person name="Li Q."/>
            <person name="Wang J."/>
            <person name="Zhang H."/>
            <person name="Yu L."/>
            <person name="Shigenobu S."/>
            <person name="Wang J."/>
            <person name="Liu J."/>
            <person name="Flicek P."/>
            <person name="Searle S."/>
            <person name="Wang J."/>
            <person name="Kuratani S."/>
            <person name="Yin Y."/>
            <person name="Aken B."/>
            <person name="Zhang G."/>
            <person name="Irie N."/>
        </authorList>
    </citation>
    <scope>NUCLEOTIDE SEQUENCE [LARGE SCALE GENOMIC DNA]</scope>
</reference>
<dbReference type="FunFam" id="3.30.160.60:FF:000358">
    <property type="entry name" value="zinc finger protein 24"/>
    <property type="match status" value="1"/>
</dbReference>
<evidence type="ECO:0000256" key="14">
    <source>
        <dbReference type="PROSITE-ProRule" id="PRU00042"/>
    </source>
</evidence>
<evidence type="ECO:0000259" key="17">
    <source>
        <dbReference type="PROSITE" id="PS50805"/>
    </source>
</evidence>
<organism evidence="18 19">
    <name type="scientific">Chelonia mydas</name>
    <name type="common">Green sea-turtle</name>
    <name type="synonym">Chelonia agassizi</name>
    <dbReference type="NCBI Taxonomy" id="8469"/>
    <lineage>
        <taxon>Eukaryota</taxon>
        <taxon>Metazoa</taxon>
        <taxon>Chordata</taxon>
        <taxon>Craniata</taxon>
        <taxon>Vertebrata</taxon>
        <taxon>Euteleostomi</taxon>
        <taxon>Archelosauria</taxon>
        <taxon>Testudinata</taxon>
        <taxon>Testudines</taxon>
        <taxon>Cryptodira</taxon>
        <taxon>Durocryptodira</taxon>
        <taxon>Americhelydia</taxon>
        <taxon>Chelonioidea</taxon>
        <taxon>Cheloniidae</taxon>
        <taxon>Chelonia</taxon>
    </lineage>
</organism>
<feature type="domain" description="C2H2-type" evidence="16">
    <location>
        <begin position="387"/>
        <end position="414"/>
    </location>
</feature>
<comment type="similarity">
    <text evidence="3">Belongs to the krueppel C2H2-type zinc-finger protein family.</text>
</comment>
<dbReference type="InterPro" id="IPR001909">
    <property type="entry name" value="KRAB"/>
</dbReference>
<feature type="domain" description="C2H2-type" evidence="16">
    <location>
        <begin position="499"/>
        <end position="526"/>
    </location>
</feature>
<keyword evidence="8" id="KW-0862">Zinc</keyword>
<keyword evidence="10" id="KW-0805">Transcription regulation</keyword>
<dbReference type="PROSITE" id="PS00028">
    <property type="entry name" value="ZINC_FINGER_C2H2_1"/>
    <property type="match status" value="9"/>
</dbReference>
<evidence type="ECO:0000256" key="5">
    <source>
        <dbReference type="ARBA" id="ARBA00022723"/>
    </source>
</evidence>
<dbReference type="eggNOG" id="KOG1721">
    <property type="taxonomic scope" value="Eukaryota"/>
</dbReference>
<dbReference type="GO" id="GO:0008270">
    <property type="term" value="F:zinc ion binding"/>
    <property type="evidence" value="ECO:0007669"/>
    <property type="project" value="UniProtKB-KW"/>
</dbReference>
<proteinExistence type="inferred from homology"/>
<evidence type="ECO:0000313" key="19">
    <source>
        <dbReference type="Proteomes" id="UP000031443"/>
    </source>
</evidence>
<keyword evidence="19" id="KW-1185">Reference proteome</keyword>
<dbReference type="GO" id="GO:0000978">
    <property type="term" value="F:RNA polymerase II cis-regulatory region sequence-specific DNA binding"/>
    <property type="evidence" value="ECO:0007669"/>
    <property type="project" value="TreeGrafter"/>
</dbReference>
<name>M7AXT7_CHEMY</name>
<dbReference type="InterPro" id="IPR036051">
    <property type="entry name" value="KRAB_dom_sf"/>
</dbReference>
<dbReference type="PROSITE" id="PS50805">
    <property type="entry name" value="KRAB"/>
    <property type="match status" value="1"/>
</dbReference>
<dbReference type="FunFam" id="3.30.160.60:FF:001346">
    <property type="entry name" value="zinc finger protein 398"/>
    <property type="match status" value="1"/>
</dbReference>
<dbReference type="AlphaFoldDB" id="M7AXT7"/>
<feature type="domain" description="C2H2-type" evidence="16">
    <location>
        <begin position="527"/>
        <end position="554"/>
    </location>
</feature>